<evidence type="ECO:0000313" key="3">
    <source>
        <dbReference type="Ensembl" id="ENSCPRP00005027449.1"/>
    </source>
</evidence>
<accession>A0A7M4FQK7</accession>
<comment type="similarity">
    <text evidence="1">Belongs to the FAM227 family.</text>
</comment>
<feature type="region of interest" description="Disordered" evidence="2">
    <location>
        <begin position="78"/>
        <end position="103"/>
    </location>
</feature>
<sequence>MANHTASVTSFGEFLGMLPFKHAEETDTCQQGLDEKPSKCLIGSMQEVNKKIARFELDLKRYHSIGLVLEDLESSEPHSIQKSFRRDKRHYQAATDRDKDRKESQAFVHKYKHSVPTLDVDLLPRTKATHKKSMSEKDKLVELYQYPGYNEHEPTALPNETNLADIVEKVVCAQRKPASGKIRFPRKKLRMFLTAPLSQAVLLDSFWWFFLQLYQPNQEIQARLFDRIAKNYASLLLDCHKFHHQEALIKAFPSLLSQALYTCFCSSFPGSWFNTDEFKSQLCNVLSEWMAGTLPVPGTYTSWDYSQLEPERFRREDLLPTKRKQSVTSFPFASFKTPGSLAKTHQPSIQPWKPNPLMQVVNKCQPGQRSLHIESRKAVHGSMSLKVKELEGGRALPRDLQFKKNEEESGLKQTQRVLETRRPKITLLQKESHPACQGPEFTWHLFNINGHSPLIQHFLQSYKAEPQAGQDILIHRREIYKPIPYPYEQFKEIREGKSLPIHQHRIILCSLLFEYFVHLDCQQVSYSVRLPPVSHRKLFHKLMS</sequence>
<dbReference type="InterPro" id="IPR029417">
    <property type="entry name" value="FAM227"/>
</dbReference>
<evidence type="ECO:0000256" key="2">
    <source>
        <dbReference type="SAM" id="MobiDB-lite"/>
    </source>
</evidence>
<gene>
    <name evidence="3" type="primary">FAM227A</name>
</gene>
<dbReference type="OMA" id="TAKEHHF"/>
<dbReference type="AlphaFoldDB" id="A0A7M4FQK7"/>
<dbReference type="Pfam" id="PF14922">
    <property type="entry name" value="FWWh"/>
    <property type="match status" value="1"/>
</dbReference>
<evidence type="ECO:0000256" key="1">
    <source>
        <dbReference type="ARBA" id="ARBA00008666"/>
    </source>
</evidence>
<dbReference type="GeneTree" id="ENSGT00940000162433"/>
<protein>
    <submittedName>
        <fullName evidence="3">Family with sequence similarity 227 member A</fullName>
    </submittedName>
</protein>
<dbReference type="Proteomes" id="UP000594220">
    <property type="component" value="Unplaced"/>
</dbReference>
<reference evidence="3" key="1">
    <citation type="submission" date="2025-08" db="UniProtKB">
        <authorList>
            <consortium name="Ensembl"/>
        </authorList>
    </citation>
    <scope>IDENTIFICATION</scope>
</reference>
<dbReference type="Ensembl" id="ENSCPRT00005032079.1">
    <property type="protein sequence ID" value="ENSCPRP00005027449.1"/>
    <property type="gene ID" value="ENSCPRG00005019015.1"/>
</dbReference>
<reference evidence="3" key="2">
    <citation type="submission" date="2025-09" db="UniProtKB">
        <authorList>
            <consortium name="Ensembl"/>
        </authorList>
    </citation>
    <scope>IDENTIFICATION</scope>
</reference>
<proteinExistence type="inferred from homology"/>
<dbReference type="PANTHER" id="PTHR33560:SF1">
    <property type="entry name" value="PROTEIN FAM227A"/>
    <property type="match status" value="1"/>
</dbReference>
<organism evidence="3 4">
    <name type="scientific">Crocodylus porosus</name>
    <name type="common">Saltwater crocodile</name>
    <name type="synonym">Estuarine crocodile</name>
    <dbReference type="NCBI Taxonomy" id="8502"/>
    <lineage>
        <taxon>Eukaryota</taxon>
        <taxon>Metazoa</taxon>
        <taxon>Chordata</taxon>
        <taxon>Craniata</taxon>
        <taxon>Vertebrata</taxon>
        <taxon>Euteleostomi</taxon>
        <taxon>Archelosauria</taxon>
        <taxon>Archosauria</taxon>
        <taxon>Crocodylia</taxon>
        <taxon>Longirostres</taxon>
        <taxon>Crocodylidae</taxon>
        <taxon>Crocodylus</taxon>
    </lineage>
</organism>
<dbReference type="PANTHER" id="PTHR33560">
    <property type="entry name" value="PROTEIN FAM227B"/>
    <property type="match status" value="1"/>
</dbReference>
<keyword evidence="4" id="KW-1185">Reference proteome</keyword>
<evidence type="ECO:0000313" key="4">
    <source>
        <dbReference type="Proteomes" id="UP000594220"/>
    </source>
</evidence>
<name>A0A7M4FQK7_CROPO</name>